<evidence type="ECO:0000256" key="2">
    <source>
        <dbReference type="ARBA" id="ARBA00005869"/>
    </source>
</evidence>
<dbReference type="GO" id="GO:0071949">
    <property type="term" value="F:FAD binding"/>
    <property type="evidence" value="ECO:0007669"/>
    <property type="project" value="TreeGrafter"/>
</dbReference>
<dbReference type="AlphaFoldDB" id="A0AA39EXW6"/>
<sequence>MVKAGDEWKDILNGILDENYELSETFQVPDIKTGKMVKLMTQLTRKEEEMFRNMIRRLNNIVTIATKLNVRIMIDAEQTYFQPAISRLTLEMMRKHNTERAVVFNTYQTYLKDAYNEVKTDLEQAERQNFYFGAKIVRGAYIEQERARAAAMSYSDPTCANYEATTENYHKTLMECLRRMKQYKDKGEDPKKLAIMVASHNEDTVRFAIEKMKEIGISPEDKVICFGQLFAMCDYLTFPLGRLVNRVDG</sequence>
<dbReference type="GO" id="GO:0010133">
    <property type="term" value="P:L-proline catabolic process to L-glutamate"/>
    <property type="evidence" value="ECO:0007669"/>
    <property type="project" value="TreeGrafter"/>
</dbReference>
<evidence type="ECO:0000256" key="5">
    <source>
        <dbReference type="RuleBase" id="RU364054"/>
    </source>
</evidence>
<proteinExistence type="inferred from homology"/>
<evidence type="ECO:0000256" key="1">
    <source>
        <dbReference type="ARBA" id="ARBA00004739"/>
    </source>
</evidence>
<dbReference type="Gene3D" id="3.20.20.220">
    <property type="match status" value="1"/>
</dbReference>
<keyword evidence="4 5" id="KW-0642">Proline metabolism</keyword>
<evidence type="ECO:0000313" key="8">
    <source>
        <dbReference type="Proteomes" id="UP001168972"/>
    </source>
</evidence>
<dbReference type="GO" id="GO:0005739">
    <property type="term" value="C:mitochondrion"/>
    <property type="evidence" value="ECO:0007669"/>
    <property type="project" value="TreeGrafter"/>
</dbReference>
<evidence type="ECO:0000313" key="7">
    <source>
        <dbReference type="EMBL" id="KAK0159572.1"/>
    </source>
</evidence>
<dbReference type="InterPro" id="IPR015659">
    <property type="entry name" value="Proline_oxidase"/>
</dbReference>
<dbReference type="InterPro" id="IPR002872">
    <property type="entry name" value="Proline_DH_dom"/>
</dbReference>
<dbReference type="InterPro" id="IPR029041">
    <property type="entry name" value="FAD-linked_oxidoreductase-like"/>
</dbReference>
<feature type="domain" description="Proline dehydrogenase" evidence="6">
    <location>
        <begin position="34"/>
        <end position="241"/>
    </location>
</feature>
<dbReference type="EMBL" id="JAQQBR010001836">
    <property type="protein sequence ID" value="KAK0159572.1"/>
    <property type="molecule type" value="Genomic_DNA"/>
</dbReference>
<organism evidence="7 8">
    <name type="scientific">Microctonus hyperodae</name>
    <name type="common">Parasitoid wasp</name>
    <dbReference type="NCBI Taxonomy" id="165561"/>
    <lineage>
        <taxon>Eukaryota</taxon>
        <taxon>Metazoa</taxon>
        <taxon>Ecdysozoa</taxon>
        <taxon>Arthropoda</taxon>
        <taxon>Hexapoda</taxon>
        <taxon>Insecta</taxon>
        <taxon>Pterygota</taxon>
        <taxon>Neoptera</taxon>
        <taxon>Endopterygota</taxon>
        <taxon>Hymenoptera</taxon>
        <taxon>Apocrita</taxon>
        <taxon>Ichneumonoidea</taxon>
        <taxon>Braconidae</taxon>
        <taxon>Euphorinae</taxon>
        <taxon>Microctonus</taxon>
    </lineage>
</organism>
<keyword evidence="5" id="KW-0285">Flavoprotein</keyword>
<dbReference type="PANTHER" id="PTHR13914">
    <property type="entry name" value="PROLINE OXIDASE"/>
    <property type="match status" value="1"/>
</dbReference>
<protein>
    <recommendedName>
        <fullName evidence="5">Proline dehydrogenase</fullName>
        <ecNumber evidence="5">1.5.5.2</ecNumber>
    </recommendedName>
</protein>
<dbReference type="Proteomes" id="UP001168972">
    <property type="component" value="Unassembled WGS sequence"/>
</dbReference>
<comment type="cofactor">
    <cofactor evidence="5">
        <name>FAD</name>
        <dbReference type="ChEBI" id="CHEBI:57692"/>
    </cofactor>
</comment>
<reference evidence="7" key="1">
    <citation type="journal article" date="2023" name="bioRxiv">
        <title>Scaffold-level genome assemblies of two parasitoid biocontrol wasps reveal the parthenogenesis mechanism and an associated novel virus.</title>
        <authorList>
            <person name="Inwood S."/>
            <person name="Skelly J."/>
            <person name="Guhlin J."/>
            <person name="Harrop T."/>
            <person name="Goldson S."/>
            <person name="Dearden P."/>
        </authorList>
    </citation>
    <scope>NUCLEOTIDE SEQUENCE</scope>
    <source>
        <strain evidence="7">Lincoln</strain>
        <tissue evidence="7">Whole body</tissue>
    </source>
</reference>
<reference evidence="7" key="2">
    <citation type="submission" date="2023-03" db="EMBL/GenBank/DDBJ databases">
        <authorList>
            <person name="Inwood S.N."/>
            <person name="Skelly J.G."/>
            <person name="Guhlin J."/>
            <person name="Harrop T.W.R."/>
            <person name="Goldson S.G."/>
            <person name="Dearden P.K."/>
        </authorList>
    </citation>
    <scope>NUCLEOTIDE SEQUENCE</scope>
    <source>
        <strain evidence="7">Lincoln</strain>
        <tissue evidence="7">Whole body</tissue>
    </source>
</reference>
<comment type="catalytic activity">
    <reaction evidence="5">
        <text>L-proline + a quinone = (S)-1-pyrroline-5-carboxylate + a quinol + H(+)</text>
        <dbReference type="Rhea" id="RHEA:23784"/>
        <dbReference type="ChEBI" id="CHEBI:15378"/>
        <dbReference type="ChEBI" id="CHEBI:17388"/>
        <dbReference type="ChEBI" id="CHEBI:24646"/>
        <dbReference type="ChEBI" id="CHEBI:60039"/>
        <dbReference type="ChEBI" id="CHEBI:132124"/>
        <dbReference type="EC" id="1.5.5.2"/>
    </reaction>
</comment>
<dbReference type="GO" id="GO:0004657">
    <property type="term" value="F:proline dehydrogenase activity"/>
    <property type="evidence" value="ECO:0007669"/>
    <property type="project" value="UniProtKB-EC"/>
</dbReference>
<dbReference type="SUPFAM" id="SSF51730">
    <property type="entry name" value="FAD-linked oxidoreductase"/>
    <property type="match status" value="1"/>
</dbReference>
<gene>
    <name evidence="7" type="ORF">PV327_010668</name>
</gene>
<dbReference type="EC" id="1.5.5.2" evidence="5"/>
<name>A0AA39EXW6_MICHY</name>
<comment type="function">
    <text evidence="5">Converts proline to delta-1-pyrroline-5-carboxylate.</text>
</comment>
<evidence type="ECO:0000256" key="3">
    <source>
        <dbReference type="ARBA" id="ARBA00023002"/>
    </source>
</evidence>
<comment type="similarity">
    <text evidence="2 5">Belongs to the proline oxidase family.</text>
</comment>
<dbReference type="Pfam" id="PF01619">
    <property type="entry name" value="Pro_dh"/>
    <property type="match status" value="1"/>
</dbReference>
<keyword evidence="3 5" id="KW-0560">Oxidoreductase</keyword>
<comment type="pathway">
    <text evidence="1">Amino-acid degradation; L-proline degradation into L-glutamate; L-glutamate from L-proline: step 1/2.</text>
</comment>
<accession>A0AA39EXW6</accession>
<dbReference type="PANTHER" id="PTHR13914:SF0">
    <property type="entry name" value="PROLINE DEHYDROGENASE 1, MITOCHONDRIAL"/>
    <property type="match status" value="1"/>
</dbReference>
<comment type="caution">
    <text evidence="7">The sequence shown here is derived from an EMBL/GenBank/DDBJ whole genome shotgun (WGS) entry which is preliminary data.</text>
</comment>
<evidence type="ECO:0000259" key="6">
    <source>
        <dbReference type="Pfam" id="PF01619"/>
    </source>
</evidence>
<keyword evidence="5" id="KW-0274">FAD</keyword>
<evidence type="ECO:0000256" key="4">
    <source>
        <dbReference type="ARBA" id="ARBA00023062"/>
    </source>
</evidence>
<keyword evidence="8" id="KW-1185">Reference proteome</keyword>